<organism evidence="1 2">
    <name type="scientific">Methylorubrum extorquens</name>
    <name type="common">Methylobacterium dichloromethanicum</name>
    <name type="synonym">Methylobacterium extorquens</name>
    <dbReference type="NCBI Taxonomy" id="408"/>
    <lineage>
        <taxon>Bacteria</taxon>
        <taxon>Pseudomonadati</taxon>
        <taxon>Pseudomonadota</taxon>
        <taxon>Alphaproteobacteria</taxon>
        <taxon>Hyphomicrobiales</taxon>
        <taxon>Methylobacteriaceae</taxon>
        <taxon>Methylorubrum</taxon>
    </lineage>
</organism>
<reference evidence="2" key="1">
    <citation type="submission" date="2017-10" db="EMBL/GenBank/DDBJ databases">
        <authorList>
            <person name="Regsiter A."/>
            <person name="William W."/>
        </authorList>
    </citation>
    <scope>NUCLEOTIDE SEQUENCE [LARGE SCALE GENOMIC DNA]</scope>
</reference>
<gene>
    <name evidence="1" type="ORF">TK0001_1058</name>
</gene>
<proteinExistence type="predicted"/>
<evidence type="ECO:0000313" key="1">
    <source>
        <dbReference type="EMBL" id="SOR27660.1"/>
    </source>
</evidence>
<dbReference type="AlphaFoldDB" id="A0A2N9AKH4"/>
<sequence length="88" mass="9281">MAKHGLKGFAAVGSGNLLTLSTDRGPVSLRGRSRWLRLGRSNDGYEAAHACLGHGRLNRLGRLYGIAQRWRNAEVAGGVGALHGCLSG</sequence>
<protein>
    <submittedName>
        <fullName evidence="1">Uncharacterized protein</fullName>
    </submittedName>
</protein>
<dbReference type="EMBL" id="LT962688">
    <property type="protein sequence ID" value="SOR27660.1"/>
    <property type="molecule type" value="Genomic_DNA"/>
</dbReference>
<evidence type="ECO:0000313" key="2">
    <source>
        <dbReference type="Proteomes" id="UP000233769"/>
    </source>
</evidence>
<name>A0A2N9AKH4_METEX</name>
<dbReference type="Proteomes" id="UP000233769">
    <property type="component" value="Chromosome tk0001"/>
</dbReference>
<accession>A0A2N9AKH4</accession>